<comment type="function">
    <text evidence="9">Required for proper chromosome segregation during mitosis and error-free mitotic progression.</text>
</comment>
<keyword evidence="12" id="KW-1185">Reference proteome</keyword>
<evidence type="ECO:0000256" key="8">
    <source>
        <dbReference type="ARBA" id="ARBA00023242"/>
    </source>
</evidence>
<keyword evidence="8" id="KW-0539">Nucleus</keyword>
<dbReference type="EMBL" id="JANCYW010000006">
    <property type="protein sequence ID" value="KAK4535832.1"/>
    <property type="molecule type" value="Genomic_DNA"/>
</dbReference>
<evidence type="ECO:0000313" key="12">
    <source>
        <dbReference type="Proteomes" id="UP001301350"/>
    </source>
</evidence>
<comment type="caution">
    <text evidence="11">The sequence shown here is derived from an EMBL/GenBank/DDBJ whole genome shotgun (WGS) entry which is preliminary data.</text>
</comment>
<keyword evidence="4" id="KW-0158">Chromosome</keyword>
<dbReference type="InterPro" id="IPR026570">
    <property type="entry name" value="CCDC86"/>
</dbReference>
<evidence type="ECO:0000256" key="5">
    <source>
        <dbReference type="ARBA" id="ARBA00022553"/>
    </source>
</evidence>
<proteinExistence type="predicted"/>
<protein>
    <recommendedName>
        <fullName evidence="3">Coiled-coil domain-containing protein 86</fullName>
    </recommendedName>
</protein>
<evidence type="ECO:0000256" key="3">
    <source>
        <dbReference type="ARBA" id="ARBA00016738"/>
    </source>
</evidence>
<evidence type="ECO:0000256" key="4">
    <source>
        <dbReference type="ARBA" id="ARBA00022454"/>
    </source>
</evidence>
<gene>
    <name evidence="11" type="ORF">CDCA_CDCA06G1857</name>
</gene>
<dbReference type="Proteomes" id="UP001301350">
    <property type="component" value="Unassembled WGS sequence"/>
</dbReference>
<sequence length="146" mass="16924">MEADEATAAANVKELNHPGNAFPLRFPQVGKGKRPWRAPRTRRSSACVQKSSGQRRSWADKTAERERLEEIKRMERELLDKVREQRRAEHERVAERRRQREENALRTGTSYQVITNNSKLKKMTKRQLKMLRKGLPPPASAGAPRK</sequence>
<keyword evidence="6" id="KW-0164">Citrullination</keyword>
<dbReference type="GO" id="GO:0005730">
    <property type="term" value="C:nucleolus"/>
    <property type="evidence" value="ECO:0007669"/>
    <property type="project" value="UniProtKB-SubCell"/>
</dbReference>
<keyword evidence="7" id="KW-0175">Coiled coil</keyword>
<evidence type="ECO:0000256" key="6">
    <source>
        <dbReference type="ARBA" id="ARBA00022934"/>
    </source>
</evidence>
<feature type="compositionally biased region" description="Basic residues" evidence="10">
    <location>
        <begin position="31"/>
        <end position="43"/>
    </location>
</feature>
<comment type="subcellular location">
    <subcellularLocation>
        <location evidence="1">Chromosome</location>
    </subcellularLocation>
    <subcellularLocation>
        <location evidence="2">Nucleus</location>
        <location evidence="2">Nucleolus</location>
    </subcellularLocation>
</comment>
<evidence type="ECO:0000256" key="1">
    <source>
        <dbReference type="ARBA" id="ARBA00004286"/>
    </source>
</evidence>
<feature type="compositionally biased region" description="Polar residues" evidence="10">
    <location>
        <begin position="106"/>
        <end position="118"/>
    </location>
</feature>
<reference evidence="11 12" key="1">
    <citation type="submission" date="2022-07" db="EMBL/GenBank/DDBJ databases">
        <title>Genome-wide signatures of adaptation to extreme environments.</title>
        <authorList>
            <person name="Cho C.H."/>
            <person name="Yoon H.S."/>
        </authorList>
    </citation>
    <scope>NUCLEOTIDE SEQUENCE [LARGE SCALE GENOMIC DNA]</scope>
    <source>
        <strain evidence="11 12">DBV 063 E5</strain>
    </source>
</reference>
<dbReference type="PANTHER" id="PTHR13557:SF1">
    <property type="entry name" value="COILED-COIL DOMAIN-CONTAINING PROTEIN 86"/>
    <property type="match status" value="1"/>
</dbReference>
<evidence type="ECO:0000256" key="2">
    <source>
        <dbReference type="ARBA" id="ARBA00004604"/>
    </source>
</evidence>
<name>A0AAV9IU36_CYACA</name>
<evidence type="ECO:0000256" key="9">
    <source>
        <dbReference type="ARBA" id="ARBA00093307"/>
    </source>
</evidence>
<feature type="region of interest" description="Disordered" evidence="10">
    <location>
        <begin position="85"/>
        <end position="146"/>
    </location>
</feature>
<feature type="compositionally biased region" description="Basic residues" evidence="10">
    <location>
        <begin position="119"/>
        <end position="132"/>
    </location>
</feature>
<evidence type="ECO:0000313" key="11">
    <source>
        <dbReference type="EMBL" id="KAK4535832.1"/>
    </source>
</evidence>
<accession>A0AAV9IU36</accession>
<dbReference type="PANTHER" id="PTHR13557">
    <property type="entry name" value="COILED-COIL DOMAIN-CONTAINING PROTEIN 86"/>
    <property type="match status" value="1"/>
</dbReference>
<feature type="region of interest" description="Disordered" evidence="10">
    <location>
        <begin position="1"/>
        <end position="63"/>
    </location>
</feature>
<evidence type="ECO:0000256" key="10">
    <source>
        <dbReference type="SAM" id="MobiDB-lite"/>
    </source>
</evidence>
<feature type="compositionally biased region" description="Basic and acidic residues" evidence="10">
    <location>
        <begin position="85"/>
        <end position="104"/>
    </location>
</feature>
<organism evidence="11 12">
    <name type="scientific">Cyanidium caldarium</name>
    <name type="common">Red alga</name>
    <dbReference type="NCBI Taxonomy" id="2771"/>
    <lineage>
        <taxon>Eukaryota</taxon>
        <taxon>Rhodophyta</taxon>
        <taxon>Bangiophyceae</taxon>
        <taxon>Cyanidiales</taxon>
        <taxon>Cyanidiaceae</taxon>
        <taxon>Cyanidium</taxon>
    </lineage>
</organism>
<dbReference type="GO" id="GO:0005694">
    <property type="term" value="C:chromosome"/>
    <property type="evidence" value="ECO:0007669"/>
    <property type="project" value="UniProtKB-SubCell"/>
</dbReference>
<feature type="compositionally biased region" description="Polar residues" evidence="10">
    <location>
        <begin position="44"/>
        <end position="55"/>
    </location>
</feature>
<dbReference type="AlphaFoldDB" id="A0AAV9IU36"/>
<keyword evidence="5" id="KW-0597">Phosphoprotein</keyword>
<evidence type="ECO:0000256" key="7">
    <source>
        <dbReference type="ARBA" id="ARBA00023054"/>
    </source>
</evidence>